<dbReference type="GO" id="GO:0019700">
    <property type="term" value="P:organic phosphonate catabolic process"/>
    <property type="evidence" value="ECO:0007669"/>
    <property type="project" value="UniProtKB-UniRule"/>
</dbReference>
<feature type="modified residue" description="N6-(pyridoxal phosphate)lysine" evidence="7 9">
    <location>
        <position position="192"/>
    </location>
</feature>
<evidence type="ECO:0000256" key="7">
    <source>
        <dbReference type="HAMAP-Rule" id="MF_01376"/>
    </source>
</evidence>
<evidence type="ECO:0000256" key="8">
    <source>
        <dbReference type="PIRSR" id="PIRSR000524-1"/>
    </source>
</evidence>
<dbReference type="OrthoDB" id="389074at2"/>
<gene>
    <name evidence="7 11" type="primary">phnW</name>
    <name evidence="11" type="ORF">EQG49_09210</name>
</gene>
<evidence type="ECO:0000313" key="12">
    <source>
        <dbReference type="Proteomes" id="UP000292886"/>
    </source>
</evidence>
<feature type="domain" description="Aminotransferase class V" evidence="10">
    <location>
        <begin position="53"/>
        <end position="330"/>
    </location>
</feature>
<dbReference type="PIRSF" id="PIRSF000524">
    <property type="entry name" value="SPT"/>
    <property type="match status" value="1"/>
</dbReference>
<evidence type="ECO:0000256" key="5">
    <source>
        <dbReference type="ARBA" id="ARBA00023317"/>
    </source>
</evidence>
<evidence type="ECO:0000256" key="9">
    <source>
        <dbReference type="PIRSR" id="PIRSR000524-50"/>
    </source>
</evidence>
<dbReference type="InterPro" id="IPR015424">
    <property type="entry name" value="PyrdxlP-dep_Trfase"/>
</dbReference>
<evidence type="ECO:0000256" key="2">
    <source>
        <dbReference type="ARBA" id="ARBA00022576"/>
    </source>
</evidence>
<dbReference type="InterPro" id="IPR000192">
    <property type="entry name" value="Aminotrans_V_dom"/>
</dbReference>
<accession>A0A4P6YV04</accession>
<dbReference type="AlphaFoldDB" id="A0A4P6YV04"/>
<dbReference type="NCBIfam" id="NF010006">
    <property type="entry name" value="PRK13479.1"/>
    <property type="match status" value="1"/>
</dbReference>
<dbReference type="PANTHER" id="PTHR42778:SF1">
    <property type="entry name" value="2-AMINOETHYLPHOSPHONATE--PYRUVATE TRANSAMINASE"/>
    <property type="match status" value="1"/>
</dbReference>
<comment type="function">
    <text evidence="7">Involved in phosphonate degradation.</text>
</comment>
<dbReference type="GO" id="GO:0047304">
    <property type="term" value="F:2-aminoethylphosphonate-pyruvate transaminase activity"/>
    <property type="evidence" value="ECO:0007669"/>
    <property type="project" value="UniProtKB-UniRule"/>
</dbReference>
<comment type="cofactor">
    <cofactor evidence="1 7 9">
        <name>pyridoxal 5'-phosphate</name>
        <dbReference type="ChEBI" id="CHEBI:597326"/>
    </cofactor>
</comment>
<name>A0A4P6YV04_9LACO</name>
<dbReference type="NCBIfam" id="TIGR03301">
    <property type="entry name" value="PhnW-AepZ"/>
    <property type="match status" value="1"/>
</dbReference>
<evidence type="ECO:0000259" key="10">
    <source>
        <dbReference type="Pfam" id="PF00266"/>
    </source>
</evidence>
<dbReference type="Gene3D" id="3.40.640.10">
    <property type="entry name" value="Type I PLP-dependent aspartate aminotransferase-like (Major domain)"/>
    <property type="match status" value="1"/>
</dbReference>
<dbReference type="EC" id="2.6.1.37" evidence="7"/>
<evidence type="ECO:0000256" key="3">
    <source>
        <dbReference type="ARBA" id="ARBA00022679"/>
    </source>
</evidence>
<sequence length="375" mass="41716">MSDYILLTPGPLTTSQAVKETMLNDWSTWDVDYNETTQWIRRELLRIAHVSEEDYTAVLIQGSGSYGIESVINTGITAEDTILVLENGAYGRRMAQMAKGYGINTLELTFAEDQPVDANQVAAFLELHPEVTHLGMVHLETTTGILNPVSEVLVDAHERGIETIVDAMSSFGGMPIDVAAWNPSYLVSSANKAIQGVPGFAFVIAKREVLNQHSTTARSLSLDLYDQNHEMDTHNGKWRFTSPTHVVYAFAKALEELRAEGGVAARYARYANNQQKLERGMHALGFKTILADDVQSPIITSYMFPTADFDFQRFYDYLKAKRFVIYPGKVSKLPTFRLGNIGEIYDADIDELLTAIAGYDILPIPVLADFKTITD</sequence>
<keyword evidence="4 7" id="KW-0663">Pyridoxal phosphate</keyword>
<dbReference type="SUPFAM" id="SSF53383">
    <property type="entry name" value="PLP-dependent transferases"/>
    <property type="match status" value="1"/>
</dbReference>
<dbReference type="NCBIfam" id="TIGR02326">
    <property type="entry name" value="transamin_PhnW"/>
    <property type="match status" value="1"/>
</dbReference>
<dbReference type="Gene3D" id="3.90.1150.10">
    <property type="entry name" value="Aspartate Aminotransferase, domain 1"/>
    <property type="match status" value="1"/>
</dbReference>
<feature type="binding site" evidence="8">
    <location>
        <position position="337"/>
    </location>
    <ligand>
        <name>substrate</name>
    </ligand>
</feature>
<dbReference type="EMBL" id="CP037940">
    <property type="protein sequence ID" value="QBO36634.1"/>
    <property type="molecule type" value="Genomic_DNA"/>
</dbReference>
<organism evidence="11 12">
    <name type="scientific">Periweissella cryptocerci</name>
    <dbReference type="NCBI Taxonomy" id="2506420"/>
    <lineage>
        <taxon>Bacteria</taxon>
        <taxon>Bacillati</taxon>
        <taxon>Bacillota</taxon>
        <taxon>Bacilli</taxon>
        <taxon>Lactobacillales</taxon>
        <taxon>Lactobacillaceae</taxon>
        <taxon>Periweissella</taxon>
    </lineage>
</organism>
<reference evidence="12" key="1">
    <citation type="submission" date="2019-03" db="EMBL/GenBank/DDBJ databases">
        <title>Weissella sp. 26KH-42 Genome sequencing.</title>
        <authorList>
            <person name="Heo J."/>
            <person name="Kim S.-J."/>
            <person name="Kim J.-S."/>
            <person name="Hong S.-B."/>
            <person name="Kwon S.-W."/>
        </authorList>
    </citation>
    <scope>NUCLEOTIDE SEQUENCE [LARGE SCALE GENOMIC DNA]</scope>
    <source>
        <strain evidence="12">26KH-42</strain>
    </source>
</reference>
<protein>
    <recommendedName>
        <fullName evidence="7">2-aminoethylphosphonate--pyruvate transaminase</fullName>
        <ecNumber evidence="7">2.6.1.37</ecNumber>
    </recommendedName>
    <alternativeName>
        <fullName evidence="7">2-aminoethylphosphonate aminotransferase</fullName>
    </alternativeName>
    <alternativeName>
        <fullName evidence="7">AEP transaminase</fullName>
        <shortName evidence="7">AEPT</shortName>
    </alternativeName>
</protein>
<comment type="subunit">
    <text evidence="7">Homodimer.</text>
</comment>
<dbReference type="HAMAP" id="MF_01376">
    <property type="entry name" value="PhnW_aminotrans_5"/>
    <property type="match status" value="1"/>
</dbReference>
<dbReference type="InterPro" id="IPR024169">
    <property type="entry name" value="SP_NH2Trfase/AEP_transaminase"/>
</dbReference>
<keyword evidence="2 7" id="KW-0032">Aminotransferase</keyword>
<evidence type="ECO:0000256" key="6">
    <source>
        <dbReference type="ARBA" id="ARBA00049460"/>
    </source>
</evidence>
<comment type="catalytic activity">
    <reaction evidence="6 7">
        <text>(2-aminoethyl)phosphonate + pyruvate = phosphonoacetaldehyde + L-alanine</text>
        <dbReference type="Rhea" id="RHEA:17021"/>
        <dbReference type="ChEBI" id="CHEBI:15361"/>
        <dbReference type="ChEBI" id="CHEBI:57418"/>
        <dbReference type="ChEBI" id="CHEBI:57972"/>
        <dbReference type="ChEBI" id="CHEBI:58383"/>
        <dbReference type="EC" id="2.6.1.37"/>
    </reaction>
</comment>
<keyword evidence="12" id="KW-1185">Reference proteome</keyword>
<keyword evidence="3 7" id="KW-0808">Transferase</keyword>
<keyword evidence="5 7" id="KW-0670">Pyruvate</keyword>
<comment type="similarity">
    <text evidence="7">Belongs to the class-V pyridoxal-phosphate-dependent aminotransferase family. PhnW subfamily.</text>
</comment>
<evidence type="ECO:0000256" key="4">
    <source>
        <dbReference type="ARBA" id="ARBA00022898"/>
    </source>
</evidence>
<dbReference type="KEGG" id="wei:EQG49_09210"/>
<dbReference type="Pfam" id="PF00266">
    <property type="entry name" value="Aminotran_5"/>
    <property type="match status" value="1"/>
</dbReference>
<dbReference type="InterPro" id="IPR015422">
    <property type="entry name" value="PyrdxlP-dep_Trfase_small"/>
</dbReference>
<dbReference type="InterPro" id="IPR015421">
    <property type="entry name" value="PyrdxlP-dep_Trfase_major"/>
</dbReference>
<evidence type="ECO:0000256" key="1">
    <source>
        <dbReference type="ARBA" id="ARBA00001933"/>
    </source>
</evidence>
<proteinExistence type="inferred from homology"/>
<dbReference type="InterPro" id="IPR012703">
    <property type="entry name" value="NH2EtPonate_pyrv_transaminase"/>
</dbReference>
<dbReference type="Proteomes" id="UP000292886">
    <property type="component" value="Chromosome"/>
</dbReference>
<evidence type="ECO:0000313" key="11">
    <source>
        <dbReference type="EMBL" id="QBO36634.1"/>
    </source>
</evidence>
<dbReference type="PANTHER" id="PTHR42778">
    <property type="entry name" value="2-AMINOETHYLPHOSPHONATE--PYRUVATE TRANSAMINASE"/>
    <property type="match status" value="1"/>
</dbReference>